<dbReference type="GO" id="GO:0003676">
    <property type="term" value="F:nucleic acid binding"/>
    <property type="evidence" value="ECO:0007669"/>
    <property type="project" value="InterPro"/>
</dbReference>
<sequence length="1130" mass="126810">MRPEKKSQLLLGVTRSKAKMLEYGVPEEHHIKITQDPAKLFTLSIGLLGDLAAAINREEPDPDSLAELKTNLLFSARFFDSYLQSKLNETLDPYLVLLGSASYYLCDLPGSASVLAKRIDGDCPDLDGDALEELLLWLLQADLRTYFDETEGPFGGFIDGISKWILQFFEDGNGEENLLDLATKLRDAVYEFGTPRQLLFGDVIAAVLRKKLENSAWKALPSYSWLPRDKWLHALQKDSFIKELWPAQHLLGKADVLKGESAIVQMPTSAGKTKATELILRSAFLAERVSLAIIIAPLRTLCHEIKNSLVEAFHNEPTKVDELSDALQTDFEIAELLGHQQILVVTPEKLLYVLRHAPELAAHIGLLVFDEGHQFDSGTRGITYELLLTSLRSMIPAGTQKVLISAVISNAEAVGEWLNGEPNVVEGTTLIPTFRSVGFASWLDQLGRIEYVDSRDAEQGEFFVPRVIERFNLGRKKRERTDRFFPEKTDGQAIALYLGLKLVPNGSIALFCGRKSTAASVCEKAVDIIERGAPVVLPSDFSDAQEVERLTHLHVENLGADAPASQSEAHGIFSHHGNTPHGIRLVVEHAMRDDLVRFVVCTSTLAQGVNLPIRYLIVTSVYQGMERIKVRDFHNLIGRAGRAGMHTEGSILFADPVIYDKRKARNDKWRWDQVKELLEPRNSEPCISNLLSIFDPIKSDDEKYTITMEALDFAKAYIDDPAEVAKLAAGIAAQHGDKNFSRDGVERQVAWRISLICAVESFLLSHWDESEDGLSEADVTRLAEGTLAFFLADDQKKEHIRELFQLLAGNISANINSRQLARTWPYTRYKSFEASLRKAAEQWFSERGCETHHRMGYCLARHDLWPMNLICEDVADYIRQEQERHLGEDSFPLHKYLHHGLSSQAMAFNLIGPLIVRNDLGPLKIAIERLGIDWPGGDVAAVFEHDDRSVFNEDNGQPTSIDIILSGTCNSLFIEAKLVEREFGGCSVFAGGDCEGRNPYPDRLGECYLHHLGRKYWQRLDGLGFLEATLVNGAICPFANYYQFFREAMFAFAKQGTFILLHDARNPAFLRSTDDGMAHGGSWSFLYEAIPQNLRHRVGRLTIQMVVEAIQESGGHEDWIEDFKKKYGLQ</sequence>
<evidence type="ECO:0000256" key="1">
    <source>
        <dbReference type="ARBA" id="ARBA00022741"/>
    </source>
</evidence>
<keyword evidence="3 7" id="KW-0347">Helicase</keyword>
<dbReference type="STRING" id="246195.DNO_0173"/>
<dbReference type="GO" id="GO:0004386">
    <property type="term" value="F:helicase activity"/>
    <property type="evidence" value="ECO:0007669"/>
    <property type="project" value="UniProtKB-KW"/>
</dbReference>
<dbReference type="Gene3D" id="3.40.50.300">
    <property type="entry name" value="P-loop containing nucleotide triphosphate hydrolases"/>
    <property type="match status" value="2"/>
</dbReference>
<accession>A5EWK1</accession>
<reference evidence="7 8" key="1">
    <citation type="journal article" date="2007" name="Nat. Biotechnol.">
        <title>Genome sequence and identification of candidate vaccine antigens from the animal pathogen Dichelobacter nodosus.</title>
        <authorList>
            <person name="Myers G.S."/>
            <person name="Parker D."/>
            <person name="Al-Hasani K."/>
            <person name="Kennan R.M."/>
            <person name="Seemann T."/>
            <person name="Ren Q."/>
            <person name="Badger J.H."/>
            <person name="Selengut J.D."/>
            <person name="Deboy R.T."/>
            <person name="Tettelin H."/>
            <person name="Boyce J.D."/>
            <person name="McCarl V.P."/>
            <person name="Han X."/>
            <person name="Nelson W.C."/>
            <person name="Madupu R."/>
            <person name="Mohamoud Y."/>
            <person name="Holley T."/>
            <person name="Fedorova N."/>
            <person name="Khouri H."/>
            <person name="Bottomley S.P."/>
            <person name="Whittington R.J."/>
            <person name="Adler B."/>
            <person name="Songer J.G."/>
            <person name="Rood J.I."/>
            <person name="Paulsen I.T."/>
        </authorList>
    </citation>
    <scope>NUCLEOTIDE SEQUENCE [LARGE SCALE GENOMIC DNA]</scope>
    <source>
        <strain evidence="7 8">VCS1703A</strain>
    </source>
</reference>
<dbReference type="SMART" id="SM00490">
    <property type="entry name" value="HELICc"/>
    <property type="match status" value="1"/>
</dbReference>
<dbReference type="SUPFAM" id="SSF52540">
    <property type="entry name" value="P-loop containing nucleoside triphosphate hydrolases"/>
    <property type="match status" value="1"/>
</dbReference>
<proteinExistence type="predicted"/>
<dbReference type="Pfam" id="PF22558">
    <property type="entry name" value="REase-ARP"/>
    <property type="match status" value="1"/>
</dbReference>
<dbReference type="GO" id="GO:0016787">
    <property type="term" value="F:hydrolase activity"/>
    <property type="evidence" value="ECO:0007669"/>
    <property type="project" value="UniProtKB-KW"/>
</dbReference>
<dbReference type="InterPro" id="IPR054333">
    <property type="entry name" value="REase-ARP-assoc"/>
</dbReference>
<dbReference type="PROSITE" id="PS51192">
    <property type="entry name" value="HELICASE_ATP_BIND_1"/>
    <property type="match status" value="1"/>
</dbReference>
<dbReference type="Proteomes" id="UP000000248">
    <property type="component" value="Chromosome"/>
</dbReference>
<evidence type="ECO:0000256" key="4">
    <source>
        <dbReference type="ARBA" id="ARBA00022840"/>
    </source>
</evidence>
<dbReference type="KEGG" id="dno:DNO_0173"/>
<keyword evidence="8" id="KW-1185">Reference proteome</keyword>
<organism evidence="7 8">
    <name type="scientific">Dichelobacter nodosus (strain VCS1703A)</name>
    <dbReference type="NCBI Taxonomy" id="246195"/>
    <lineage>
        <taxon>Bacteria</taxon>
        <taxon>Pseudomonadati</taxon>
        <taxon>Pseudomonadota</taxon>
        <taxon>Gammaproteobacteria</taxon>
        <taxon>Cardiobacteriales</taxon>
        <taxon>Cardiobacteriaceae</taxon>
        <taxon>Dichelobacter</taxon>
    </lineage>
</organism>
<keyword evidence="2" id="KW-0378">Hydrolase</keyword>
<evidence type="ECO:0000313" key="8">
    <source>
        <dbReference type="Proteomes" id="UP000000248"/>
    </source>
</evidence>
<dbReference type="PANTHER" id="PTHR47961">
    <property type="entry name" value="DNA POLYMERASE THETA, PUTATIVE (AFU_ORTHOLOGUE AFUA_1G05260)-RELATED"/>
    <property type="match status" value="1"/>
</dbReference>
<dbReference type="EMBL" id="CP000513">
    <property type="protein sequence ID" value="ABQ14158.1"/>
    <property type="molecule type" value="Genomic_DNA"/>
</dbReference>
<gene>
    <name evidence="7" type="primary">vrlS</name>
    <name evidence="7" type="ordered locus">DNO_0173</name>
</gene>
<dbReference type="AlphaFoldDB" id="A5EWK1"/>
<name>A5EWK1_DICNV</name>
<dbReference type="Pfam" id="PF00270">
    <property type="entry name" value="DEAD"/>
    <property type="match status" value="1"/>
</dbReference>
<dbReference type="PROSITE" id="PS51194">
    <property type="entry name" value="HELICASE_CTER"/>
    <property type="match status" value="1"/>
</dbReference>
<dbReference type="Pfam" id="PF00271">
    <property type="entry name" value="Helicase_C"/>
    <property type="match status" value="1"/>
</dbReference>
<dbReference type="RefSeq" id="WP_011927923.1">
    <property type="nucleotide sequence ID" value="NC_009446.1"/>
</dbReference>
<evidence type="ECO:0000313" key="7">
    <source>
        <dbReference type="EMBL" id="ABQ14158.1"/>
    </source>
</evidence>
<evidence type="ECO:0000256" key="3">
    <source>
        <dbReference type="ARBA" id="ARBA00022806"/>
    </source>
</evidence>
<dbReference type="InterPro" id="IPR014001">
    <property type="entry name" value="Helicase_ATP-bd"/>
</dbReference>
<dbReference type="InterPro" id="IPR050474">
    <property type="entry name" value="Hel308_SKI2-like"/>
</dbReference>
<keyword evidence="1" id="KW-0547">Nucleotide-binding</keyword>
<feature type="domain" description="Helicase C-terminal" evidence="6">
    <location>
        <begin position="521"/>
        <end position="694"/>
    </location>
</feature>
<keyword evidence="4" id="KW-0067">ATP-binding</keyword>
<dbReference type="HOGENOM" id="CLU_279091_0_0_6"/>
<feature type="domain" description="Helicase ATP-binding" evidence="5">
    <location>
        <begin position="253"/>
        <end position="426"/>
    </location>
</feature>
<protein>
    <submittedName>
        <fullName evidence="7">DEAD-DEAH box helicase domain protein VrlS</fullName>
    </submittedName>
</protein>
<evidence type="ECO:0000259" key="5">
    <source>
        <dbReference type="PROSITE" id="PS51192"/>
    </source>
</evidence>
<evidence type="ECO:0000256" key="2">
    <source>
        <dbReference type="ARBA" id="ARBA00022801"/>
    </source>
</evidence>
<dbReference type="InterPro" id="IPR001650">
    <property type="entry name" value="Helicase_C-like"/>
</dbReference>
<dbReference type="PANTHER" id="PTHR47961:SF6">
    <property type="entry name" value="DNA-DIRECTED DNA POLYMERASE"/>
    <property type="match status" value="1"/>
</dbReference>
<dbReference type="eggNOG" id="COG1204">
    <property type="taxonomic scope" value="Bacteria"/>
</dbReference>
<dbReference type="GO" id="GO:0005524">
    <property type="term" value="F:ATP binding"/>
    <property type="evidence" value="ECO:0007669"/>
    <property type="project" value="UniProtKB-KW"/>
</dbReference>
<dbReference type="InterPro" id="IPR011545">
    <property type="entry name" value="DEAD/DEAH_box_helicase_dom"/>
</dbReference>
<evidence type="ECO:0000259" key="6">
    <source>
        <dbReference type="PROSITE" id="PS51194"/>
    </source>
</evidence>
<dbReference type="InterPro" id="IPR027417">
    <property type="entry name" value="P-loop_NTPase"/>
</dbReference>
<dbReference type="SMART" id="SM00487">
    <property type="entry name" value="DEXDc"/>
    <property type="match status" value="1"/>
</dbReference>